<evidence type="ECO:0008006" key="3">
    <source>
        <dbReference type="Google" id="ProtNLM"/>
    </source>
</evidence>
<evidence type="ECO:0000313" key="1">
    <source>
        <dbReference type="EMBL" id="AQV99242.1"/>
    </source>
</evidence>
<dbReference type="InterPro" id="IPR011051">
    <property type="entry name" value="RmlC_Cupin_sf"/>
</dbReference>
<proteinExistence type="predicted"/>
<dbReference type="Proteomes" id="UP000189627">
    <property type="component" value="Plasmid pENH92"/>
</dbReference>
<dbReference type="KEGG" id="cuh:BJN34_35790"/>
<dbReference type="SUPFAM" id="SSF51182">
    <property type="entry name" value="RmlC-like cupins"/>
    <property type="match status" value="2"/>
</dbReference>
<protein>
    <recommendedName>
        <fullName evidence="3">Cupin domain-containing protein</fullName>
    </recommendedName>
</protein>
<sequence>MKVSEASTADYGVVGSMRAGVLEQKFLLTGEDGSPNNYLLNVGRTGTGGWSTPRHKHNFDQIRYVIKGTYPYAKGKSMAEGSVGYFPEGVYYGPQDRPEGLEMLVCQFGGASGSGYLSVNEREAANARLKEKGDFKDGVFTYFDESGKRHNQDGFEACYEEATGRKMIYPKPRYDDVIMMNPENYEWVPDASPRVERKWLGSFTERDARVGFLRLEADATFTAGEQPSTEILFLTKGSVEIDDRRYGPHTAFEFSPADGRKPIKATEPTEFLCIVLPKF</sequence>
<reference evidence="2" key="1">
    <citation type="submission" date="2017-02" db="EMBL/GenBank/DDBJ databases">
        <title>Complete genome sequence of Cupriavidus necator strain NH9, a 3-chlorobenzoate degrader.</title>
        <authorList>
            <person name="Moriuchi R."/>
            <person name="Dohra H."/>
            <person name="Ogawa N."/>
        </authorList>
    </citation>
    <scope>NUCLEOTIDE SEQUENCE [LARGE SCALE GENOMIC DNA]</scope>
    <source>
        <strain evidence="2">NH9</strain>
        <plasmid evidence="2">penh92</plasmid>
    </source>
</reference>
<dbReference type="Gene3D" id="2.60.120.10">
    <property type="entry name" value="Jelly Rolls"/>
    <property type="match status" value="2"/>
</dbReference>
<accession>A0A1U9V2R6</accession>
<dbReference type="AlphaFoldDB" id="A0A1U9V2R6"/>
<keyword evidence="1" id="KW-0614">Plasmid</keyword>
<gene>
    <name evidence="1" type="ORF">BJN34_35790</name>
</gene>
<geneLocation type="plasmid" evidence="2">
    <name>penh92</name>
</geneLocation>
<dbReference type="OrthoDB" id="7376579at2"/>
<name>A0A1U9V2R6_CUPNE</name>
<evidence type="ECO:0000313" key="2">
    <source>
        <dbReference type="Proteomes" id="UP000189627"/>
    </source>
</evidence>
<organism evidence="1 2">
    <name type="scientific">Cupriavidus necator</name>
    <name type="common">Alcaligenes eutrophus</name>
    <name type="synonym">Ralstonia eutropha</name>
    <dbReference type="NCBI Taxonomy" id="106590"/>
    <lineage>
        <taxon>Bacteria</taxon>
        <taxon>Pseudomonadati</taxon>
        <taxon>Pseudomonadota</taxon>
        <taxon>Betaproteobacteria</taxon>
        <taxon>Burkholderiales</taxon>
        <taxon>Burkholderiaceae</taxon>
        <taxon>Cupriavidus</taxon>
    </lineage>
</organism>
<dbReference type="EMBL" id="CP017759">
    <property type="protein sequence ID" value="AQV99242.1"/>
    <property type="molecule type" value="Genomic_DNA"/>
</dbReference>
<dbReference type="RefSeq" id="WP_078201659.1">
    <property type="nucleotide sequence ID" value="NZ_CP017759.1"/>
</dbReference>
<dbReference type="InterPro" id="IPR014710">
    <property type="entry name" value="RmlC-like_jellyroll"/>
</dbReference>